<evidence type="ECO:0000256" key="14">
    <source>
        <dbReference type="PROSITE-ProRule" id="PRU01360"/>
    </source>
</evidence>
<dbReference type="InterPro" id="IPR011662">
    <property type="entry name" value="Secretin/TonB_short_N"/>
</dbReference>
<evidence type="ECO:0000256" key="15">
    <source>
        <dbReference type="RuleBase" id="RU003357"/>
    </source>
</evidence>
<dbReference type="EMBL" id="CP034338">
    <property type="protein sequence ID" value="AZL68219.1"/>
    <property type="molecule type" value="Genomic_DNA"/>
</dbReference>
<feature type="domain" description="Secretin/TonB short N-terminal" evidence="17">
    <location>
        <begin position="52"/>
        <end position="103"/>
    </location>
</feature>
<keyword evidence="6 14" id="KW-0812">Transmembrane</keyword>
<dbReference type="InterPro" id="IPR010105">
    <property type="entry name" value="TonB_sidphr_rcpt"/>
</dbReference>
<evidence type="ECO:0000256" key="10">
    <source>
        <dbReference type="ARBA" id="ARBA00023077"/>
    </source>
</evidence>
<keyword evidence="11 14" id="KW-0472">Membrane</keyword>
<evidence type="ECO:0000256" key="5">
    <source>
        <dbReference type="ARBA" id="ARBA00022496"/>
    </source>
</evidence>
<dbReference type="SMART" id="SM00965">
    <property type="entry name" value="STN"/>
    <property type="match status" value="1"/>
</dbReference>
<dbReference type="OrthoDB" id="8663017at2"/>
<name>A0A3Q8U0D2_9PSED</name>
<keyword evidence="12 18" id="KW-0675">Receptor</keyword>
<dbReference type="GO" id="GO:0015344">
    <property type="term" value="F:siderophore uptake transmembrane transporter activity"/>
    <property type="evidence" value="ECO:0007669"/>
    <property type="project" value="TreeGrafter"/>
</dbReference>
<dbReference type="CDD" id="cd01347">
    <property type="entry name" value="ligand_gated_channel"/>
    <property type="match status" value="1"/>
</dbReference>
<evidence type="ECO:0000256" key="11">
    <source>
        <dbReference type="ARBA" id="ARBA00023136"/>
    </source>
</evidence>
<reference evidence="18 19" key="1">
    <citation type="submission" date="2018-12" db="EMBL/GenBank/DDBJ databases">
        <authorList>
            <person name="Li S."/>
            <person name="Yang R."/>
            <person name="Chen G."/>
            <person name="Zou L."/>
            <person name="Zhang C."/>
            <person name="Chen Y."/>
            <person name="Liu Z."/>
            <person name="Li Y."/>
            <person name="Yan Y."/>
            <person name="Huang M."/>
            <person name="Chen T."/>
        </authorList>
    </citation>
    <scope>NUCLEOTIDE SEQUENCE [LARGE SCALE GENOMIC DNA]</scope>
    <source>
        <strain evidence="18 19">1257</strain>
    </source>
</reference>
<dbReference type="NCBIfam" id="TIGR01783">
    <property type="entry name" value="TonB-siderophor"/>
    <property type="match status" value="1"/>
</dbReference>
<dbReference type="InterPro" id="IPR000531">
    <property type="entry name" value="Beta-barrel_TonB"/>
</dbReference>
<keyword evidence="8" id="KW-0408">Iron</keyword>
<keyword evidence="13 14" id="KW-0998">Cell outer membrane</keyword>
<keyword evidence="4 14" id="KW-1134">Transmembrane beta strand</keyword>
<feature type="chain" id="PRO_5018753866" evidence="16">
    <location>
        <begin position="28"/>
        <end position="802"/>
    </location>
</feature>
<keyword evidence="5" id="KW-0410">Iron transport</keyword>
<dbReference type="Pfam" id="PF07660">
    <property type="entry name" value="STN"/>
    <property type="match status" value="1"/>
</dbReference>
<dbReference type="GO" id="GO:0015891">
    <property type="term" value="P:siderophore transport"/>
    <property type="evidence" value="ECO:0007669"/>
    <property type="project" value="InterPro"/>
</dbReference>
<evidence type="ECO:0000313" key="19">
    <source>
        <dbReference type="Proteomes" id="UP000268230"/>
    </source>
</evidence>
<dbReference type="PROSITE" id="PS52016">
    <property type="entry name" value="TONB_DEPENDENT_REC_3"/>
    <property type="match status" value="1"/>
</dbReference>
<dbReference type="Gene3D" id="2.170.130.10">
    <property type="entry name" value="TonB-dependent receptor, plug domain"/>
    <property type="match status" value="1"/>
</dbReference>
<dbReference type="PANTHER" id="PTHR32552">
    <property type="entry name" value="FERRICHROME IRON RECEPTOR-RELATED"/>
    <property type="match status" value="1"/>
</dbReference>
<evidence type="ECO:0000256" key="7">
    <source>
        <dbReference type="ARBA" id="ARBA00022729"/>
    </source>
</evidence>
<keyword evidence="7 16" id="KW-0732">Signal</keyword>
<dbReference type="SUPFAM" id="SSF56935">
    <property type="entry name" value="Porins"/>
    <property type="match status" value="1"/>
</dbReference>
<keyword evidence="9" id="KW-0406">Ion transport</keyword>
<dbReference type="Pfam" id="PF07715">
    <property type="entry name" value="Plug"/>
    <property type="match status" value="1"/>
</dbReference>
<evidence type="ECO:0000256" key="9">
    <source>
        <dbReference type="ARBA" id="ARBA00023065"/>
    </source>
</evidence>
<dbReference type="KEGG" id="pory:EJA05_10955"/>
<dbReference type="InterPro" id="IPR039426">
    <property type="entry name" value="TonB-dep_rcpt-like"/>
</dbReference>
<evidence type="ECO:0000259" key="17">
    <source>
        <dbReference type="SMART" id="SM00965"/>
    </source>
</evidence>
<keyword evidence="3 14" id="KW-0813">Transport</keyword>
<evidence type="ECO:0000313" key="18">
    <source>
        <dbReference type="EMBL" id="AZL68219.1"/>
    </source>
</evidence>
<evidence type="ECO:0000256" key="6">
    <source>
        <dbReference type="ARBA" id="ARBA00022692"/>
    </source>
</evidence>
<feature type="signal peptide" evidence="16">
    <location>
        <begin position="1"/>
        <end position="27"/>
    </location>
</feature>
<evidence type="ECO:0000256" key="8">
    <source>
        <dbReference type="ARBA" id="ARBA00023004"/>
    </source>
</evidence>
<dbReference type="GO" id="GO:0009279">
    <property type="term" value="C:cell outer membrane"/>
    <property type="evidence" value="ECO:0007669"/>
    <property type="project" value="UniProtKB-SubCell"/>
</dbReference>
<dbReference type="InterPro" id="IPR037066">
    <property type="entry name" value="Plug_dom_sf"/>
</dbReference>
<evidence type="ECO:0000256" key="1">
    <source>
        <dbReference type="ARBA" id="ARBA00004571"/>
    </source>
</evidence>
<sequence>MLCRLTPLASPLLLGLAVAAWHLPAQAEERRFDIAPGTLDSVLGQFGQQAGVMVAVDSQASRGVHSPGLRGQFAVEQGLAMLLVGTGLQPVQVSSDRYRLIPQAADNGVMELGATSVNATGLGATTEGTGSYTTGVTSTATKMNLSIRETPQSISVITRQFMDDQQLTSMSDVLKQTPGITMSQDGGERFNIYSRGSGLNTYQFDGITTYQENQTRTMPSTLLDMAIYDRVEVVRGATGLMTGAGDPSGVVNVVRKRPTRDFQAYVQGGLGSWNYRRLEADVSGPLTPEGNLRGRLVAAKQTNHTFMDWYKQDKDIAYGALEADLTDTTLLRVSIDHQRYRPTGGQGVPLIYNNGTPTDFSRSTSSGARWNLDRFETTNYTIGLEQQLAGDWQLKVGTTYMDVDRYALSGAYYSSSNNSNISPDGSAKIDQSDATATQRQRAIDATLQGPFELFGQTHELIFGANYFDYVNRHHSEGTDDAIVDFDTWGNELPKPNSDTFTPVLDYDVDTRQSGYFTAARFNLSDSLHLILGARASNYRYHYYLRSLPDGAPNTYGMTERGVVTPYAGLVYDLTPEQSVYVSYTDIFKPQSARDRDGKYLEPVVGKNYETGWKGEFYDGRLNSSVSLYLVERDNVAELDGGAKVPGTRDQEDAYRAVSGAKTKGIDMELAGELATGWNVQAGYSHSRTEDADGQRLTAQLPMDTFRLWNTYQLQGDWQRLTLGGGVNWNSSNSVYFSRYRTRITQDDYAVVNLMARYRFNEHLSSTLNLNNLFDEKYYTGFSGSWGHYGAPRNVMMNLRYDF</sequence>
<evidence type="ECO:0000256" key="2">
    <source>
        <dbReference type="ARBA" id="ARBA00009810"/>
    </source>
</evidence>
<dbReference type="FunFam" id="2.170.130.10:FF:000010">
    <property type="entry name" value="Ferripyoverdine receptor"/>
    <property type="match status" value="1"/>
</dbReference>
<dbReference type="Pfam" id="PF00593">
    <property type="entry name" value="TonB_dep_Rec_b-barrel"/>
    <property type="match status" value="1"/>
</dbReference>
<evidence type="ECO:0000256" key="13">
    <source>
        <dbReference type="ARBA" id="ARBA00023237"/>
    </source>
</evidence>
<evidence type="ECO:0000256" key="4">
    <source>
        <dbReference type="ARBA" id="ARBA00022452"/>
    </source>
</evidence>
<comment type="subcellular location">
    <subcellularLocation>
        <location evidence="1 14">Cell outer membrane</location>
        <topology evidence="1 14">Multi-pass membrane protein</topology>
    </subcellularLocation>
</comment>
<protein>
    <submittedName>
        <fullName evidence="18">TonB-dependent siderophore receptor</fullName>
    </submittedName>
</protein>
<dbReference type="Proteomes" id="UP000268230">
    <property type="component" value="Chromosome"/>
</dbReference>
<evidence type="ECO:0000256" key="12">
    <source>
        <dbReference type="ARBA" id="ARBA00023170"/>
    </source>
</evidence>
<dbReference type="InterPro" id="IPR012910">
    <property type="entry name" value="Plug_dom"/>
</dbReference>
<evidence type="ECO:0000256" key="16">
    <source>
        <dbReference type="SAM" id="SignalP"/>
    </source>
</evidence>
<comment type="similarity">
    <text evidence="2 14 15">Belongs to the TonB-dependent receptor family.</text>
</comment>
<keyword evidence="10 15" id="KW-0798">TonB box</keyword>
<dbReference type="Gene3D" id="2.40.170.20">
    <property type="entry name" value="TonB-dependent receptor, beta-barrel domain"/>
    <property type="match status" value="1"/>
</dbReference>
<dbReference type="Gene3D" id="3.55.50.30">
    <property type="match status" value="1"/>
</dbReference>
<dbReference type="AlphaFoldDB" id="A0A3Q8U0D2"/>
<accession>A0A3Q8U0D2</accession>
<dbReference type="PANTHER" id="PTHR32552:SF74">
    <property type="entry name" value="HYDROXAMATE SIDEROPHORE RECEPTOR FHUE"/>
    <property type="match status" value="1"/>
</dbReference>
<organism evidence="18 19">
    <name type="scientific">Pseudomonas entomophila</name>
    <dbReference type="NCBI Taxonomy" id="312306"/>
    <lineage>
        <taxon>Bacteria</taxon>
        <taxon>Pseudomonadati</taxon>
        <taxon>Pseudomonadota</taxon>
        <taxon>Gammaproteobacteria</taxon>
        <taxon>Pseudomonadales</taxon>
        <taxon>Pseudomonadaceae</taxon>
        <taxon>Pseudomonas</taxon>
    </lineage>
</organism>
<proteinExistence type="inferred from homology"/>
<dbReference type="InterPro" id="IPR036942">
    <property type="entry name" value="Beta-barrel_TonB_sf"/>
</dbReference>
<gene>
    <name evidence="18" type="ORF">EJA05_10955</name>
</gene>
<evidence type="ECO:0000256" key="3">
    <source>
        <dbReference type="ARBA" id="ARBA00022448"/>
    </source>
</evidence>
<dbReference type="GO" id="GO:0038023">
    <property type="term" value="F:signaling receptor activity"/>
    <property type="evidence" value="ECO:0007669"/>
    <property type="project" value="InterPro"/>
</dbReference>